<feature type="compositionally biased region" description="Basic and acidic residues" evidence="1">
    <location>
        <begin position="16"/>
        <end position="59"/>
    </location>
</feature>
<feature type="compositionally biased region" description="Polar residues" evidence="1">
    <location>
        <begin position="1"/>
        <end position="10"/>
    </location>
</feature>
<accession>A0A0B6Z716</accession>
<feature type="region of interest" description="Disordered" evidence="1">
    <location>
        <begin position="1"/>
        <end position="59"/>
    </location>
</feature>
<organism evidence="2">
    <name type="scientific">Arion vulgaris</name>
    <dbReference type="NCBI Taxonomy" id="1028688"/>
    <lineage>
        <taxon>Eukaryota</taxon>
        <taxon>Metazoa</taxon>
        <taxon>Spiralia</taxon>
        <taxon>Lophotrochozoa</taxon>
        <taxon>Mollusca</taxon>
        <taxon>Gastropoda</taxon>
        <taxon>Heterobranchia</taxon>
        <taxon>Euthyneura</taxon>
        <taxon>Panpulmonata</taxon>
        <taxon>Eupulmonata</taxon>
        <taxon>Stylommatophora</taxon>
        <taxon>Helicina</taxon>
        <taxon>Arionoidea</taxon>
        <taxon>Arionidae</taxon>
        <taxon>Arion</taxon>
    </lineage>
</organism>
<proteinExistence type="predicted"/>
<gene>
    <name evidence="2" type="primary">ORF51390</name>
</gene>
<evidence type="ECO:0000313" key="2">
    <source>
        <dbReference type="EMBL" id="CEK64323.1"/>
    </source>
</evidence>
<evidence type="ECO:0000256" key="1">
    <source>
        <dbReference type="SAM" id="MobiDB-lite"/>
    </source>
</evidence>
<sequence>MKPDTDSINIPQLKGSKNEGGVHNDKMQTLELDKTRTQKGSIDHRENCQTKDYGRKTKE</sequence>
<reference evidence="2" key="1">
    <citation type="submission" date="2014-12" db="EMBL/GenBank/DDBJ databases">
        <title>Insight into the proteome of Arion vulgaris.</title>
        <authorList>
            <person name="Aradska J."/>
            <person name="Bulat T."/>
            <person name="Smidak R."/>
            <person name="Sarate P."/>
            <person name="Gangsoo J."/>
            <person name="Sialana F."/>
            <person name="Bilban M."/>
            <person name="Lubec G."/>
        </authorList>
    </citation>
    <scope>NUCLEOTIDE SEQUENCE</scope>
    <source>
        <tissue evidence="2">Skin</tissue>
    </source>
</reference>
<dbReference type="EMBL" id="HACG01017458">
    <property type="protein sequence ID" value="CEK64323.1"/>
    <property type="molecule type" value="Transcribed_RNA"/>
</dbReference>
<protein>
    <submittedName>
        <fullName evidence="2">Uncharacterized protein</fullName>
    </submittedName>
</protein>
<dbReference type="AlphaFoldDB" id="A0A0B6Z716"/>
<name>A0A0B6Z716_9EUPU</name>